<sequence length="327" mass="34638">MRRTFALVTGVLTCALLAACDGGDVSYRPPVAATFDRADCQAPDIERRLTALVDDGIDTGPPAQGVGYPPADFTPVSVVRCERGENSSGALTIDSVRLEGDIGAAWDAFREESERFPEGAMASCIRQTPSVAVWFVDDGERAVRPAWPSTGCGPKDGPIAALAKLREVDRQQYVTALRADDPGVCDTKFGSAFSTTTDVDVRPDSEEERRARISEKSALAFPIDGIGRLQVCRYRETGGESTQESRSRLTVQQSADVVLGVVAAPAASACSLVATRTATIALLRPDGSGGDRIDVELDGCTRATAFGLLRQVVVPASVLEVIDTGTQ</sequence>
<reference evidence="2" key="1">
    <citation type="submission" date="2019-11" db="EMBL/GenBank/DDBJ databases">
        <title>Spread of Macrolides and rifampicin resistant Rhodococcus equi in clinical isolates in the USA.</title>
        <authorList>
            <person name="Alvarez-Narvaez S."/>
            <person name="Huber L."/>
            <person name="Cohen N.D."/>
            <person name="Slovis N."/>
            <person name="Greiter M."/>
            <person name="Giguere S."/>
            <person name="Hart K."/>
        </authorList>
    </citation>
    <scope>NUCLEOTIDE SEQUENCE</scope>
    <source>
        <strain evidence="2">Lh_17</strain>
    </source>
</reference>
<evidence type="ECO:0000313" key="3">
    <source>
        <dbReference type="EMBL" id="NKT78489.1"/>
    </source>
</evidence>
<dbReference type="AlphaFoldDB" id="A0A9Q2PHX6"/>
<evidence type="ECO:0000313" key="2">
    <source>
        <dbReference type="EMBL" id="MBM4565617.1"/>
    </source>
</evidence>
<feature type="chain" id="PRO_5044465365" description="Secreted protein" evidence="1">
    <location>
        <begin position="19"/>
        <end position="327"/>
    </location>
</feature>
<reference evidence="3" key="2">
    <citation type="journal article" date="2020" name="Environ. Microbiol.">
        <title>The novel and transferable erm(51) gene confers Macrolides, Lincosamides, and Streptogramins B (MLSB) resistance to clonal Rhodococcus equi in the environment.</title>
        <authorList>
            <person name="Huber L."/>
            <person name="Giguere S."/>
            <person name="Slovis N.M."/>
            <person name="Alvarez-Narvaez S."/>
            <person name="Hart K.A."/>
            <person name="Greiter M."/>
            <person name="Morris E.R.A."/>
            <person name="Cohen N.D."/>
        </authorList>
    </citation>
    <scope>NUCLEOTIDE SEQUENCE</scope>
    <source>
        <strain evidence="3">Lh_116_1</strain>
        <strain evidence="4">Lh_16_1</strain>
    </source>
</reference>
<feature type="signal peptide" evidence="1">
    <location>
        <begin position="1"/>
        <end position="18"/>
    </location>
</feature>
<evidence type="ECO:0008006" key="6">
    <source>
        <dbReference type="Google" id="ProtNLM"/>
    </source>
</evidence>
<evidence type="ECO:0000313" key="4">
    <source>
        <dbReference type="EMBL" id="NKW44749.1"/>
    </source>
</evidence>
<dbReference type="EMBL" id="WVDC01000027">
    <property type="protein sequence ID" value="NKW44749.1"/>
    <property type="molecule type" value="Genomic_DNA"/>
</dbReference>
<accession>A0A9Q2PHX6</accession>
<dbReference type="PROSITE" id="PS51257">
    <property type="entry name" value="PROKAR_LIPOPROTEIN"/>
    <property type="match status" value="1"/>
</dbReference>
<dbReference type="EMBL" id="WUXR01000003">
    <property type="protein sequence ID" value="MBM4565617.1"/>
    <property type="molecule type" value="Genomic_DNA"/>
</dbReference>
<proteinExistence type="predicted"/>
<comment type="caution">
    <text evidence="2">The sequence shown here is derived from an EMBL/GenBank/DDBJ whole genome shotgun (WGS) entry which is preliminary data.</text>
</comment>
<evidence type="ECO:0000256" key="1">
    <source>
        <dbReference type="SAM" id="SignalP"/>
    </source>
</evidence>
<keyword evidence="1" id="KW-0732">Signal</keyword>
<name>A0A9Q2PHX6_RHOHA</name>
<gene>
    <name evidence="2" type="ORF">GS441_09255</name>
    <name evidence="3" type="ORF">GS882_10290</name>
    <name evidence="4" type="ORF">GS947_25135</name>
</gene>
<dbReference type="Proteomes" id="UP000808906">
    <property type="component" value="Unassembled WGS sequence"/>
</dbReference>
<protein>
    <recommendedName>
        <fullName evidence="6">Secreted protein</fullName>
    </recommendedName>
</protein>
<evidence type="ECO:0000313" key="5">
    <source>
        <dbReference type="Proteomes" id="UP000808906"/>
    </source>
</evidence>
<dbReference type="Proteomes" id="UP000603463">
    <property type="component" value="Unassembled WGS sequence"/>
</dbReference>
<dbReference type="Proteomes" id="UP000608063">
    <property type="component" value="Unassembled WGS sequence"/>
</dbReference>
<dbReference type="RefSeq" id="WP_084846923.1">
    <property type="nucleotide sequence ID" value="NZ_CP095477.1"/>
</dbReference>
<dbReference type="EMBL" id="WVBC01000030">
    <property type="protein sequence ID" value="NKT78489.1"/>
    <property type="molecule type" value="Genomic_DNA"/>
</dbReference>
<organism evidence="2 5">
    <name type="scientific">Rhodococcus hoagii</name>
    <name type="common">Corynebacterium equii</name>
    <dbReference type="NCBI Taxonomy" id="43767"/>
    <lineage>
        <taxon>Bacteria</taxon>
        <taxon>Bacillati</taxon>
        <taxon>Actinomycetota</taxon>
        <taxon>Actinomycetes</taxon>
        <taxon>Mycobacteriales</taxon>
        <taxon>Nocardiaceae</taxon>
        <taxon>Prescottella</taxon>
    </lineage>
</organism>